<dbReference type="InterPro" id="IPR045851">
    <property type="entry name" value="AMP-bd_C_sf"/>
</dbReference>
<evidence type="ECO:0000259" key="3">
    <source>
        <dbReference type="PROSITE" id="PS50075"/>
    </source>
</evidence>
<dbReference type="Proteomes" id="UP000216020">
    <property type="component" value="Unassembled WGS sequence"/>
</dbReference>
<dbReference type="SUPFAM" id="SSF47336">
    <property type="entry name" value="ACP-like"/>
    <property type="match status" value="1"/>
</dbReference>
<dbReference type="OrthoDB" id="8826085at2"/>
<evidence type="ECO:0000256" key="2">
    <source>
        <dbReference type="ARBA" id="ARBA00022553"/>
    </source>
</evidence>
<name>A0A261SCM1_9BORD</name>
<dbReference type="NCBIfam" id="TIGR01733">
    <property type="entry name" value="AA-adenyl-dom"/>
    <property type="match status" value="1"/>
</dbReference>
<sequence length="595" mass="62080">MTQRKTVLDLIAHWMRQTPGAPAVGDRQQILSYGALDAAAARLARGLSKQRVGAGAVVALELPRSVDLIVGILALWKLGAAYVPVEPGWPAQRRGQVIQDAGACLVVTAGAEEPEAGIARVSFDSLNTAPAADQRPIDDANRRVEADERAATEAGAIAYIIYTSGSTGTPKGVRIAHASLANYVEAVSSALNLDATHRWALTSSVAADLGYTALFGALCNGAYLAVADDAIVKDGGQFAAFLRAQDVNAIKIVPSHLEALLEEPTLLPPARIVLGGESLTAALVRRIRSRNPASVLFNHYGPAETTVGVMVSRVDTLPILPPVIPLTDVLAGNAVAVLDGNGSQVAQGETGELCIAGAQRCLGYTRSEPVWVEAPDAGLPTPAYRTGDLARRLPGGAIELIGRIDHQVKVRGFRVDPGEIEAALAQHSAVRTAAVLASPAAGGEVALTAFILPMAGAARADVGTLGAWLAERLPAYMVPTSIVPVERFVRLDNGKIDRAALARSIAPAASARAVHEETDGAIEHQVAACMAELLGTQLVTPTDDFFDLGGHSVMVIKLVARLRKRLGVNLTPADVFEHPSAAALGRLLARATPSA</sequence>
<dbReference type="Pfam" id="PF13193">
    <property type="entry name" value="AMP-binding_C"/>
    <property type="match status" value="1"/>
</dbReference>
<dbReference type="InterPro" id="IPR010071">
    <property type="entry name" value="AA_adenyl_dom"/>
</dbReference>
<accession>A0A261SCM1</accession>
<dbReference type="Gene3D" id="3.40.50.1820">
    <property type="entry name" value="alpha/beta hydrolase"/>
    <property type="match status" value="1"/>
</dbReference>
<dbReference type="SMART" id="SM00823">
    <property type="entry name" value="PKS_PP"/>
    <property type="match status" value="1"/>
</dbReference>
<dbReference type="GO" id="GO:0005737">
    <property type="term" value="C:cytoplasm"/>
    <property type="evidence" value="ECO:0007669"/>
    <property type="project" value="TreeGrafter"/>
</dbReference>
<evidence type="ECO:0000313" key="5">
    <source>
        <dbReference type="Proteomes" id="UP000216020"/>
    </source>
</evidence>
<dbReference type="InterPro" id="IPR036736">
    <property type="entry name" value="ACP-like_sf"/>
</dbReference>
<dbReference type="Gene3D" id="2.30.38.10">
    <property type="entry name" value="Luciferase, Domain 3"/>
    <property type="match status" value="1"/>
</dbReference>
<dbReference type="CDD" id="cd05930">
    <property type="entry name" value="A_NRPS"/>
    <property type="match status" value="1"/>
</dbReference>
<reference evidence="5" key="1">
    <citation type="submission" date="2017-05" db="EMBL/GenBank/DDBJ databases">
        <title>Complete and WGS of Bordetella genogroups.</title>
        <authorList>
            <person name="Spilker T."/>
            <person name="Lipuma J."/>
        </authorList>
    </citation>
    <scope>NUCLEOTIDE SEQUENCE [LARGE SCALE GENOMIC DNA]</scope>
    <source>
        <strain evidence="5">AU16122</strain>
    </source>
</reference>
<dbReference type="PROSITE" id="PS00455">
    <property type="entry name" value="AMP_BINDING"/>
    <property type="match status" value="1"/>
</dbReference>
<dbReference type="EMBL" id="NEVM01000002">
    <property type="protein sequence ID" value="OZI34737.1"/>
    <property type="molecule type" value="Genomic_DNA"/>
</dbReference>
<dbReference type="Gene3D" id="3.40.50.980">
    <property type="match status" value="2"/>
</dbReference>
<organism evidence="4 5">
    <name type="scientific">Bordetella genomosp. 10</name>
    <dbReference type="NCBI Taxonomy" id="1416804"/>
    <lineage>
        <taxon>Bacteria</taxon>
        <taxon>Pseudomonadati</taxon>
        <taxon>Pseudomonadota</taxon>
        <taxon>Betaproteobacteria</taxon>
        <taxon>Burkholderiales</taxon>
        <taxon>Alcaligenaceae</taxon>
        <taxon>Bordetella</taxon>
    </lineage>
</organism>
<evidence type="ECO:0000256" key="1">
    <source>
        <dbReference type="ARBA" id="ARBA00022450"/>
    </source>
</evidence>
<dbReference type="InterPro" id="IPR006162">
    <property type="entry name" value="Ppantetheine_attach_site"/>
</dbReference>
<dbReference type="PANTHER" id="PTHR45527:SF1">
    <property type="entry name" value="FATTY ACID SYNTHASE"/>
    <property type="match status" value="1"/>
</dbReference>
<protein>
    <recommendedName>
        <fullName evidence="3">Carrier domain-containing protein</fullName>
    </recommendedName>
</protein>
<dbReference type="RefSeq" id="WP_094853728.1">
    <property type="nucleotide sequence ID" value="NZ_NEVM01000002.1"/>
</dbReference>
<keyword evidence="1" id="KW-0596">Phosphopantetheine</keyword>
<dbReference type="GO" id="GO:0044550">
    <property type="term" value="P:secondary metabolite biosynthetic process"/>
    <property type="evidence" value="ECO:0007669"/>
    <property type="project" value="TreeGrafter"/>
</dbReference>
<comment type="caution">
    <text evidence="4">The sequence shown here is derived from an EMBL/GenBank/DDBJ whole genome shotgun (WGS) entry which is preliminary data.</text>
</comment>
<gene>
    <name evidence="4" type="ORF">CAL29_14795</name>
</gene>
<keyword evidence="2" id="KW-0597">Phosphoprotein</keyword>
<dbReference type="SUPFAM" id="SSF56801">
    <property type="entry name" value="Acetyl-CoA synthetase-like"/>
    <property type="match status" value="1"/>
</dbReference>
<dbReference type="AlphaFoldDB" id="A0A261SCM1"/>
<proteinExistence type="predicted"/>
<feature type="domain" description="Carrier" evidence="3">
    <location>
        <begin position="517"/>
        <end position="592"/>
    </location>
</feature>
<dbReference type="InterPro" id="IPR009081">
    <property type="entry name" value="PP-bd_ACP"/>
</dbReference>
<dbReference type="InterPro" id="IPR029058">
    <property type="entry name" value="AB_hydrolase_fold"/>
</dbReference>
<dbReference type="Pfam" id="PF00501">
    <property type="entry name" value="AMP-binding"/>
    <property type="match status" value="1"/>
</dbReference>
<dbReference type="Gene3D" id="3.30.300.30">
    <property type="match status" value="1"/>
</dbReference>
<dbReference type="PROSITE" id="PS50075">
    <property type="entry name" value="CARRIER"/>
    <property type="match status" value="1"/>
</dbReference>
<keyword evidence="5" id="KW-1185">Reference proteome</keyword>
<dbReference type="InterPro" id="IPR020845">
    <property type="entry name" value="AMP-binding_CS"/>
</dbReference>
<evidence type="ECO:0000313" key="4">
    <source>
        <dbReference type="EMBL" id="OZI34737.1"/>
    </source>
</evidence>
<dbReference type="InterPro" id="IPR000873">
    <property type="entry name" value="AMP-dep_synth/lig_dom"/>
</dbReference>
<dbReference type="GO" id="GO:0043041">
    <property type="term" value="P:amino acid activation for nonribosomal peptide biosynthetic process"/>
    <property type="evidence" value="ECO:0007669"/>
    <property type="project" value="TreeGrafter"/>
</dbReference>
<dbReference type="PANTHER" id="PTHR45527">
    <property type="entry name" value="NONRIBOSOMAL PEPTIDE SYNTHETASE"/>
    <property type="match status" value="1"/>
</dbReference>
<dbReference type="Pfam" id="PF00550">
    <property type="entry name" value="PP-binding"/>
    <property type="match status" value="1"/>
</dbReference>
<dbReference type="PROSITE" id="PS00012">
    <property type="entry name" value="PHOSPHOPANTETHEINE"/>
    <property type="match status" value="1"/>
</dbReference>
<dbReference type="InterPro" id="IPR020806">
    <property type="entry name" value="PKS_PP-bd"/>
</dbReference>
<dbReference type="GO" id="GO:0031177">
    <property type="term" value="F:phosphopantetheine binding"/>
    <property type="evidence" value="ECO:0007669"/>
    <property type="project" value="InterPro"/>
</dbReference>
<dbReference type="InterPro" id="IPR025110">
    <property type="entry name" value="AMP-bd_C"/>
</dbReference>